<dbReference type="EMBL" id="JACEIK010017145">
    <property type="protein sequence ID" value="MCE5165796.1"/>
    <property type="molecule type" value="Genomic_DNA"/>
</dbReference>
<sequence length="200" mass="22654">MITLDEEYDMRGTIMTVGNIEVVSTTSSVAPFITVQLRELLTIQTYQPRSIVTTVISKKLDYNSKAVPWDYQEEAKTKIINITTAHGMTEIIQALKVREKKESDEVKISKTTKMVASEMLKIGYKPNLGKLYNMQSEKKVLVQEQVPASEPEIMPKPGECIIEGIENMFISMTEEDYGKNEVDLRMPTIHDAEPGEVLQH</sequence>
<comment type="caution">
    <text evidence="1">The sequence shown here is derived from an EMBL/GenBank/DDBJ whole genome shotgun (WGS) entry which is preliminary data.</text>
</comment>
<accession>A0ABS8Y2L7</accession>
<name>A0ABS8Y2L7_DATST</name>
<gene>
    <name evidence="1" type="ORF">HAX54_012326</name>
</gene>
<protein>
    <submittedName>
        <fullName evidence="1">Uncharacterized protein</fullName>
    </submittedName>
</protein>
<dbReference type="Proteomes" id="UP000823775">
    <property type="component" value="Unassembled WGS sequence"/>
</dbReference>
<reference evidence="1 2" key="1">
    <citation type="journal article" date="2021" name="BMC Genomics">
        <title>Datura genome reveals duplications of psychoactive alkaloid biosynthetic genes and high mutation rate following tissue culture.</title>
        <authorList>
            <person name="Rajewski A."/>
            <person name="Carter-House D."/>
            <person name="Stajich J."/>
            <person name="Litt A."/>
        </authorList>
    </citation>
    <scope>NUCLEOTIDE SEQUENCE [LARGE SCALE GENOMIC DNA]</scope>
    <source>
        <strain evidence="1">AR-01</strain>
    </source>
</reference>
<keyword evidence="2" id="KW-1185">Reference proteome</keyword>
<evidence type="ECO:0000313" key="2">
    <source>
        <dbReference type="Proteomes" id="UP000823775"/>
    </source>
</evidence>
<evidence type="ECO:0000313" key="1">
    <source>
        <dbReference type="EMBL" id="MCE5165796.1"/>
    </source>
</evidence>
<proteinExistence type="predicted"/>
<organism evidence="1 2">
    <name type="scientific">Datura stramonium</name>
    <name type="common">Jimsonweed</name>
    <name type="synonym">Common thornapple</name>
    <dbReference type="NCBI Taxonomy" id="4076"/>
    <lineage>
        <taxon>Eukaryota</taxon>
        <taxon>Viridiplantae</taxon>
        <taxon>Streptophyta</taxon>
        <taxon>Embryophyta</taxon>
        <taxon>Tracheophyta</taxon>
        <taxon>Spermatophyta</taxon>
        <taxon>Magnoliopsida</taxon>
        <taxon>eudicotyledons</taxon>
        <taxon>Gunneridae</taxon>
        <taxon>Pentapetalae</taxon>
        <taxon>asterids</taxon>
        <taxon>lamiids</taxon>
        <taxon>Solanales</taxon>
        <taxon>Solanaceae</taxon>
        <taxon>Solanoideae</taxon>
        <taxon>Datureae</taxon>
        <taxon>Datura</taxon>
    </lineage>
</organism>